<organism evidence="3 4">
    <name type="scientific">Delitschia confertaspora ATCC 74209</name>
    <dbReference type="NCBI Taxonomy" id="1513339"/>
    <lineage>
        <taxon>Eukaryota</taxon>
        <taxon>Fungi</taxon>
        <taxon>Dikarya</taxon>
        <taxon>Ascomycota</taxon>
        <taxon>Pezizomycotina</taxon>
        <taxon>Dothideomycetes</taxon>
        <taxon>Pleosporomycetidae</taxon>
        <taxon>Pleosporales</taxon>
        <taxon>Delitschiaceae</taxon>
        <taxon>Delitschia</taxon>
    </lineage>
</organism>
<keyword evidence="1" id="KW-0472">Membrane</keyword>
<feature type="transmembrane region" description="Helical" evidence="1">
    <location>
        <begin position="183"/>
        <end position="204"/>
    </location>
</feature>
<feature type="transmembrane region" description="Helical" evidence="1">
    <location>
        <begin position="31"/>
        <end position="52"/>
    </location>
</feature>
<dbReference type="Proteomes" id="UP000799536">
    <property type="component" value="Unassembled WGS sequence"/>
</dbReference>
<sequence>MHPLMPEHTSIPWDTSVGNRFAPYNDSNHSATLWIASLLGLIYAFGTLFIRIFVKIKVLGIDDYLIIASSLAALGQFITIFEGLTHGLGKSSELVPDVVSIGKWVFSSRLLLLISLYLAKCSGMLLLRRLFVRDDRSNSMLCDISLGFIVICGITSVFVGTIGCPSSTFFAQHCDSQVMRWSVVTGLDVITEVISLVIPPYLVWQLQMKTEFKLRVISAFSFRILVIVFSVLHLDAWIKYTNAPASPFTVVPTLIWQQTLLGYTLVSATIPNLKAFLQSLSTNWGIDWGYSSNAYGTNGTFEMSNMKRSAVGSHIEADIPFSRQPSKAKFRTEVKSTVRDHHSIGSHDSQDLIIRKDTHFVIETEEVDDDGIHLHNHISRKK</sequence>
<keyword evidence="4" id="KW-1185">Reference proteome</keyword>
<feature type="transmembrane region" description="Helical" evidence="1">
    <location>
        <begin position="216"/>
        <end position="234"/>
    </location>
</feature>
<feature type="transmembrane region" description="Helical" evidence="1">
    <location>
        <begin position="140"/>
        <end position="163"/>
    </location>
</feature>
<evidence type="ECO:0000259" key="2">
    <source>
        <dbReference type="Pfam" id="PF20684"/>
    </source>
</evidence>
<protein>
    <recommendedName>
        <fullName evidence="2">Rhodopsin domain-containing protein</fullName>
    </recommendedName>
</protein>
<feature type="transmembrane region" description="Helical" evidence="1">
    <location>
        <begin position="254"/>
        <end position="273"/>
    </location>
</feature>
<comment type="caution">
    <text evidence="3">The sequence shown here is derived from an EMBL/GenBank/DDBJ whole genome shotgun (WGS) entry which is preliminary data.</text>
</comment>
<evidence type="ECO:0000313" key="3">
    <source>
        <dbReference type="EMBL" id="KAF2203202.1"/>
    </source>
</evidence>
<dbReference type="PANTHER" id="PTHR39614:SF2">
    <property type="entry name" value="INTEGRAL MEMBRANE PROTEIN"/>
    <property type="match status" value="1"/>
</dbReference>
<dbReference type="InterPro" id="IPR049326">
    <property type="entry name" value="Rhodopsin_dom_fungi"/>
</dbReference>
<keyword evidence="1" id="KW-1133">Transmembrane helix</keyword>
<dbReference type="PANTHER" id="PTHR39614">
    <property type="entry name" value="INTEGRAL MEMBRANE PROTEIN"/>
    <property type="match status" value="1"/>
</dbReference>
<name>A0A9P4JTW1_9PLEO</name>
<gene>
    <name evidence="3" type="ORF">GQ43DRAFT_279254</name>
</gene>
<dbReference type="EMBL" id="ML993910">
    <property type="protein sequence ID" value="KAF2203202.1"/>
    <property type="molecule type" value="Genomic_DNA"/>
</dbReference>
<keyword evidence="1" id="KW-0812">Transmembrane</keyword>
<dbReference type="OrthoDB" id="3918601at2759"/>
<evidence type="ECO:0000256" key="1">
    <source>
        <dbReference type="SAM" id="Phobius"/>
    </source>
</evidence>
<evidence type="ECO:0000313" key="4">
    <source>
        <dbReference type="Proteomes" id="UP000799536"/>
    </source>
</evidence>
<dbReference type="AlphaFoldDB" id="A0A9P4JTW1"/>
<feature type="transmembrane region" description="Helical" evidence="1">
    <location>
        <begin position="64"/>
        <end position="81"/>
    </location>
</feature>
<accession>A0A9P4JTW1</accession>
<feature type="domain" description="Rhodopsin" evidence="2">
    <location>
        <begin position="50"/>
        <end position="278"/>
    </location>
</feature>
<reference evidence="3" key="1">
    <citation type="journal article" date="2020" name="Stud. Mycol.">
        <title>101 Dothideomycetes genomes: a test case for predicting lifestyles and emergence of pathogens.</title>
        <authorList>
            <person name="Haridas S."/>
            <person name="Albert R."/>
            <person name="Binder M."/>
            <person name="Bloem J."/>
            <person name="Labutti K."/>
            <person name="Salamov A."/>
            <person name="Andreopoulos B."/>
            <person name="Baker S."/>
            <person name="Barry K."/>
            <person name="Bills G."/>
            <person name="Bluhm B."/>
            <person name="Cannon C."/>
            <person name="Castanera R."/>
            <person name="Culley D."/>
            <person name="Daum C."/>
            <person name="Ezra D."/>
            <person name="Gonzalez J."/>
            <person name="Henrissat B."/>
            <person name="Kuo A."/>
            <person name="Liang C."/>
            <person name="Lipzen A."/>
            <person name="Lutzoni F."/>
            <person name="Magnuson J."/>
            <person name="Mondo S."/>
            <person name="Nolan M."/>
            <person name="Ohm R."/>
            <person name="Pangilinan J."/>
            <person name="Park H.-J."/>
            <person name="Ramirez L."/>
            <person name="Alfaro M."/>
            <person name="Sun H."/>
            <person name="Tritt A."/>
            <person name="Yoshinaga Y."/>
            <person name="Zwiers L.-H."/>
            <person name="Turgeon B."/>
            <person name="Goodwin S."/>
            <person name="Spatafora J."/>
            <person name="Crous P."/>
            <person name="Grigoriev I."/>
        </authorList>
    </citation>
    <scope>NUCLEOTIDE SEQUENCE</scope>
    <source>
        <strain evidence="3">ATCC 74209</strain>
    </source>
</reference>
<proteinExistence type="predicted"/>
<dbReference type="Pfam" id="PF20684">
    <property type="entry name" value="Fung_rhodopsin"/>
    <property type="match status" value="1"/>
</dbReference>